<reference evidence="5" key="1">
    <citation type="journal article" date="2013" name="Genome Biol.">
        <title>Reference genomes and transcriptomes of Nicotiana sylvestris and Nicotiana tomentosiformis.</title>
        <authorList>
            <person name="Sierro N."/>
            <person name="Battey J.N."/>
            <person name="Ouadi S."/>
            <person name="Bovet L."/>
            <person name="Goepfert S."/>
            <person name="Bakaher N."/>
            <person name="Peitsch M.C."/>
            <person name="Ivanov N.V."/>
        </authorList>
    </citation>
    <scope>NUCLEOTIDE SEQUENCE [LARGE SCALE GENOMIC DNA]</scope>
</reference>
<dbReference type="Proteomes" id="UP000189701">
    <property type="component" value="Unplaced"/>
</dbReference>
<proteinExistence type="predicted"/>
<dbReference type="SUPFAM" id="SSF53335">
    <property type="entry name" value="S-adenosyl-L-methionine-dependent methyltransferases"/>
    <property type="match status" value="1"/>
</dbReference>
<evidence type="ECO:0000256" key="2">
    <source>
        <dbReference type="ARBA" id="ARBA00022603"/>
    </source>
</evidence>
<dbReference type="RefSeq" id="XP_009781475.1">
    <property type="nucleotide sequence ID" value="XM_009783173.1"/>
</dbReference>
<dbReference type="GO" id="GO:0008757">
    <property type="term" value="F:S-adenosylmethionine-dependent methyltransferase activity"/>
    <property type="evidence" value="ECO:0007669"/>
    <property type="project" value="InterPro"/>
</dbReference>
<dbReference type="GeneID" id="104230385"/>
<dbReference type="eggNOG" id="ENOG502QS1V">
    <property type="taxonomic scope" value="Eukaryota"/>
</dbReference>
<dbReference type="STRING" id="4096.A0A1U7X4S9"/>
<keyword evidence="4" id="KW-0949">S-adenosyl-L-methionine</keyword>
<keyword evidence="2 6" id="KW-0489">Methyltransferase</keyword>
<dbReference type="PANTHER" id="PTHR32183">
    <property type="match status" value="1"/>
</dbReference>
<dbReference type="OrthoDB" id="276151at2759"/>
<accession>A0A1U7X4S9</accession>
<protein>
    <submittedName>
        <fullName evidence="6">Probable thiol methyltransferase 2 isoform X1</fullName>
    </submittedName>
</protein>
<dbReference type="InterPro" id="IPR008854">
    <property type="entry name" value="TPMT"/>
</dbReference>
<dbReference type="PROSITE" id="PS51585">
    <property type="entry name" value="SAM_MT_TPMT"/>
    <property type="match status" value="1"/>
</dbReference>
<evidence type="ECO:0000256" key="3">
    <source>
        <dbReference type="ARBA" id="ARBA00022679"/>
    </source>
</evidence>
<organism evidence="5 6">
    <name type="scientific">Nicotiana sylvestris</name>
    <name type="common">Wood tobacco</name>
    <name type="synonym">South American tobacco</name>
    <dbReference type="NCBI Taxonomy" id="4096"/>
    <lineage>
        <taxon>Eukaryota</taxon>
        <taxon>Viridiplantae</taxon>
        <taxon>Streptophyta</taxon>
        <taxon>Embryophyta</taxon>
        <taxon>Tracheophyta</taxon>
        <taxon>Spermatophyta</taxon>
        <taxon>Magnoliopsida</taxon>
        <taxon>eudicotyledons</taxon>
        <taxon>Gunneridae</taxon>
        <taxon>Pentapetalae</taxon>
        <taxon>asterids</taxon>
        <taxon>lamiids</taxon>
        <taxon>Solanales</taxon>
        <taxon>Solanaceae</taxon>
        <taxon>Nicotianoideae</taxon>
        <taxon>Nicotianeae</taxon>
        <taxon>Nicotiana</taxon>
    </lineage>
</organism>
<keyword evidence="1" id="KW-0597">Phosphoprotein</keyword>
<dbReference type="KEGG" id="nsy:104230385"/>
<reference evidence="6" key="2">
    <citation type="submission" date="2025-08" db="UniProtKB">
        <authorList>
            <consortium name="RefSeq"/>
        </authorList>
    </citation>
    <scope>IDENTIFICATION</scope>
    <source>
        <tissue evidence="6">Leaf</tissue>
    </source>
</reference>
<dbReference type="Pfam" id="PF05724">
    <property type="entry name" value="TPMT"/>
    <property type="match status" value="1"/>
</dbReference>
<gene>
    <name evidence="6" type="primary">LOC104230385</name>
</gene>
<dbReference type="AlphaFoldDB" id="A0A1U7X4S9"/>
<keyword evidence="3" id="KW-0808">Transferase</keyword>
<name>A0A1U7X4S9_NICSY</name>
<evidence type="ECO:0000256" key="1">
    <source>
        <dbReference type="ARBA" id="ARBA00022553"/>
    </source>
</evidence>
<dbReference type="InterPro" id="IPR029063">
    <property type="entry name" value="SAM-dependent_MTases_sf"/>
</dbReference>
<dbReference type="GO" id="GO:0032259">
    <property type="term" value="P:methylation"/>
    <property type="evidence" value="ECO:0007669"/>
    <property type="project" value="UniProtKB-KW"/>
</dbReference>
<dbReference type="CDD" id="cd02440">
    <property type="entry name" value="AdoMet_MTases"/>
    <property type="match status" value="1"/>
</dbReference>
<keyword evidence="5" id="KW-1185">Reference proteome</keyword>
<evidence type="ECO:0000256" key="4">
    <source>
        <dbReference type="ARBA" id="ARBA00022691"/>
    </source>
</evidence>
<evidence type="ECO:0000313" key="5">
    <source>
        <dbReference type="Proteomes" id="UP000189701"/>
    </source>
</evidence>
<sequence length="266" mass="29839">MGTTILTFPTGQPMRTHLCSSSYALLFNTLPLLTAPLSRLAMARNHSSKDSQPKVDKMQQLVHSDPSGGWEHCWEKGLTPWDLGQPTPILVDLHQRGALPKGRALVPGCGSGHDVVAIACPERFVVGLDISENAIKQATKLFSSSKSAEYFAFLEADFFTWRPTHLFDLIFDYTFFCAIEPEVRAQWASRIRDLLKPDGELITLIFPISDHEGGPPYKVSVFDYEEVLHPLGIRAESIVENHFAIPPRRGREKLGRWKRSICKSLL</sequence>
<dbReference type="PANTHER" id="PTHR32183:SF11">
    <property type="entry name" value="THIOL METHYLTRANSFERASE 2-RELATED"/>
    <property type="match status" value="1"/>
</dbReference>
<evidence type="ECO:0000313" key="6">
    <source>
        <dbReference type="RefSeq" id="XP_009781475.1"/>
    </source>
</evidence>
<dbReference type="Gene3D" id="3.40.50.150">
    <property type="entry name" value="Vaccinia Virus protein VP39"/>
    <property type="match status" value="1"/>
</dbReference>